<evidence type="ECO:0000313" key="1">
    <source>
        <dbReference type="EMBL" id="KAJ8045172.1"/>
    </source>
</evidence>
<organism evidence="1 2">
    <name type="scientific">Holothuria leucospilota</name>
    <name type="common">Black long sea cucumber</name>
    <name type="synonym">Mertensiothuria leucospilota</name>
    <dbReference type="NCBI Taxonomy" id="206669"/>
    <lineage>
        <taxon>Eukaryota</taxon>
        <taxon>Metazoa</taxon>
        <taxon>Echinodermata</taxon>
        <taxon>Eleutherozoa</taxon>
        <taxon>Echinozoa</taxon>
        <taxon>Holothuroidea</taxon>
        <taxon>Aspidochirotacea</taxon>
        <taxon>Aspidochirotida</taxon>
        <taxon>Holothuriidae</taxon>
        <taxon>Holothuria</taxon>
    </lineage>
</organism>
<reference evidence="1" key="1">
    <citation type="submission" date="2021-10" db="EMBL/GenBank/DDBJ databases">
        <title>Tropical sea cucumber genome reveals ecological adaptation and Cuvierian tubules defense mechanism.</title>
        <authorList>
            <person name="Chen T."/>
        </authorList>
    </citation>
    <scope>NUCLEOTIDE SEQUENCE</scope>
    <source>
        <strain evidence="1">Nanhai2018</strain>
        <tissue evidence="1">Muscle</tissue>
    </source>
</reference>
<evidence type="ECO:0000313" key="2">
    <source>
        <dbReference type="Proteomes" id="UP001152320"/>
    </source>
</evidence>
<gene>
    <name evidence="1" type="ORF">HOLleu_08120</name>
</gene>
<proteinExistence type="predicted"/>
<sequence>MSPYCCCCSLEGQDQSQGKKVQKRKKKEECVENQGCTRIHRLIGVYANSDQGAD</sequence>
<name>A0A9Q1CH11_HOLLE</name>
<keyword evidence="2" id="KW-1185">Reference proteome</keyword>
<comment type="caution">
    <text evidence="1">The sequence shown here is derived from an EMBL/GenBank/DDBJ whole genome shotgun (WGS) entry which is preliminary data.</text>
</comment>
<dbReference type="AlphaFoldDB" id="A0A9Q1CH11"/>
<dbReference type="EMBL" id="JAIZAY010000003">
    <property type="protein sequence ID" value="KAJ8045172.1"/>
    <property type="molecule type" value="Genomic_DNA"/>
</dbReference>
<accession>A0A9Q1CH11</accession>
<protein>
    <submittedName>
        <fullName evidence="1">Uncharacterized protein</fullName>
    </submittedName>
</protein>
<dbReference type="Proteomes" id="UP001152320">
    <property type="component" value="Chromosome 3"/>
</dbReference>